<dbReference type="AlphaFoldDB" id="A0A6J6W8L5"/>
<evidence type="ECO:0000313" key="2">
    <source>
        <dbReference type="EMBL" id="CAB4779473.1"/>
    </source>
</evidence>
<dbReference type="EMBL" id="CAEZZP010000096">
    <property type="protein sequence ID" value="CAB4779473.1"/>
    <property type="molecule type" value="Genomic_DNA"/>
</dbReference>
<feature type="transmembrane region" description="Helical" evidence="1">
    <location>
        <begin position="756"/>
        <end position="780"/>
    </location>
</feature>
<feature type="transmembrane region" description="Helical" evidence="1">
    <location>
        <begin position="435"/>
        <end position="455"/>
    </location>
</feature>
<name>A0A6J6W8L5_9ZZZZ</name>
<keyword evidence="1" id="KW-0472">Membrane</keyword>
<gene>
    <name evidence="2" type="ORF">UFOPK2880_01343</name>
</gene>
<feature type="transmembrane region" description="Helical" evidence="1">
    <location>
        <begin position="163"/>
        <end position="180"/>
    </location>
</feature>
<feature type="transmembrane region" description="Helical" evidence="1">
    <location>
        <begin position="796"/>
        <end position="816"/>
    </location>
</feature>
<proteinExistence type="predicted"/>
<feature type="transmembrane region" description="Helical" evidence="1">
    <location>
        <begin position="595"/>
        <end position="627"/>
    </location>
</feature>
<feature type="transmembrane region" description="Helical" evidence="1">
    <location>
        <begin position="509"/>
        <end position="534"/>
    </location>
</feature>
<evidence type="ECO:0000256" key="1">
    <source>
        <dbReference type="SAM" id="Phobius"/>
    </source>
</evidence>
<organism evidence="2">
    <name type="scientific">freshwater metagenome</name>
    <dbReference type="NCBI Taxonomy" id="449393"/>
    <lineage>
        <taxon>unclassified sequences</taxon>
        <taxon>metagenomes</taxon>
        <taxon>ecological metagenomes</taxon>
    </lineage>
</organism>
<keyword evidence="1" id="KW-1133">Transmembrane helix</keyword>
<feature type="transmembrane region" description="Helical" evidence="1">
    <location>
        <begin position="564"/>
        <end position="583"/>
    </location>
</feature>
<feature type="transmembrane region" description="Helical" evidence="1">
    <location>
        <begin position="62"/>
        <end position="83"/>
    </location>
</feature>
<accession>A0A6J6W8L5</accession>
<reference evidence="2" key="1">
    <citation type="submission" date="2020-05" db="EMBL/GenBank/DDBJ databases">
        <authorList>
            <person name="Chiriac C."/>
            <person name="Salcher M."/>
            <person name="Ghai R."/>
            <person name="Kavagutti S V."/>
        </authorList>
    </citation>
    <scope>NUCLEOTIDE SEQUENCE</scope>
</reference>
<feature type="transmembrane region" description="Helical" evidence="1">
    <location>
        <begin position="705"/>
        <end position="721"/>
    </location>
</feature>
<protein>
    <submittedName>
        <fullName evidence="2">Unannotated protein</fullName>
    </submittedName>
</protein>
<feature type="transmembrane region" description="Helical" evidence="1">
    <location>
        <begin position="90"/>
        <end position="109"/>
    </location>
</feature>
<feature type="transmembrane region" description="Helical" evidence="1">
    <location>
        <begin position="733"/>
        <end position="750"/>
    </location>
</feature>
<feature type="transmembrane region" description="Helical" evidence="1">
    <location>
        <begin position="187"/>
        <end position="208"/>
    </location>
</feature>
<feature type="transmembrane region" description="Helical" evidence="1">
    <location>
        <begin position="336"/>
        <end position="353"/>
    </location>
</feature>
<feature type="transmembrane region" description="Helical" evidence="1">
    <location>
        <begin position="392"/>
        <end position="415"/>
    </location>
</feature>
<keyword evidence="1" id="KW-0812">Transmembrane</keyword>
<feature type="transmembrane region" description="Helical" evidence="1">
    <location>
        <begin position="639"/>
        <end position="658"/>
    </location>
</feature>
<feature type="transmembrane region" description="Helical" evidence="1">
    <location>
        <begin position="360"/>
        <end position="380"/>
    </location>
</feature>
<sequence length="1115" mass="124189">MLLYLVRVLGPSWRKGFPSFFPDSASYLKVAKLGPISPSFWFTERPVGVPLMMWLSAFNNRAFVLIQTTLFAVSVAFLCHTVLRLMKVRPLAWLACAAIAAIAIQPKFGVWNLEVLSESLGMSLSIIAFTCWLRASQVFTAGRIWIATLATVAWMLLRDSHGIPVMILAIGLAVIAWRISDKASRLTLLKCLGVMLLAFSYISVSQAVSNRNQYPLMNNVGLRILPDQEMTNNFVDRGMPTNETLLGRSGRNTWDDGEIFLQSSELAKFRNWVNGSGQTDQVLSLAIDAPFWIDVMQKELPVSLAYDFHDYDRFQTLQRLPSRTFGFESPRTTSDLLLWLITSVAAILALFYFPKTRKLAVLSTISLSAFLIEMYASIAGDAVEVQRHLIGPFLRIFLIVILATALAVEMIYLSFKNQKTSAVVEAISDKPQTRFGAAFAQSALAIIGLGALISIEHRSQDFDPQYTKTIIERAAKFGGTYYQNGIHNKGPLETALYDSVRLFTSHDSYWFGIAFYVLTISALLSLCAAAVARISGASKTIALSAAVLVFLHFTISSSDYAGVIYSRNMTTCALAIVFAVIWWPRAWSSIRRSRWTYVASFVLLGFAVQTLLTTLFAATVVGGALIIHRRQASNLERPIFVALASFGTTIITAPFWYFPRGSINEFWSGWWTYAGFMSAGTGRSLMNQIGLGWKEFVGYYQDRPIMLVLIFAFAFTTWLNWKSFAKFQRVMHIALLLWFGTGWIELILGQRYSSHYFSVLAVPSVFMGAVLMSQLGLVIAHRKKDQGSLDHEKVRYALPIATAIIVLFSQCSDLFWTGVEQLGTFTTFSHFEEQQTQNQGGEGRTTRAVIDLVSHQGDPLLAWTMYPWTYLEHDRVPASRFSWKSFMVGEIYLGKTSPKYVLPKTWNWFAQDMQQAHPEAYLRPKETLLNEQTPFAQYVATNFTTVYDGNSMEVGLNKDTWSNLMTPPTQSMGINQDKIFSETSPYVLSNTNCVRISGTLKSSDQNEESSIIFNLSDPTAAYENVHLALSATRASSSSDNVEFASKDLEPSDTSSLDFLVIVGSHSAVLVVDDKVVAGTRTGDQAQLSVALKSGQPSLSNLRIDTSPKLDGCANS</sequence>